<keyword evidence="1" id="KW-1133">Transmembrane helix</keyword>
<evidence type="ECO:0008006" key="3">
    <source>
        <dbReference type="Google" id="ProtNLM"/>
    </source>
</evidence>
<feature type="transmembrane region" description="Helical" evidence="1">
    <location>
        <begin position="30"/>
        <end position="50"/>
    </location>
</feature>
<name>A0AAU7VYT9_9MICO</name>
<keyword evidence="1" id="KW-0472">Membrane</keyword>
<gene>
    <name evidence="2" type="ORF">ABS642_00960</name>
</gene>
<organism evidence="2">
    <name type="scientific">Microbacterium sp. A8/3-1</name>
    <dbReference type="NCBI Taxonomy" id="3160749"/>
    <lineage>
        <taxon>Bacteria</taxon>
        <taxon>Bacillati</taxon>
        <taxon>Actinomycetota</taxon>
        <taxon>Actinomycetes</taxon>
        <taxon>Micrococcales</taxon>
        <taxon>Microbacteriaceae</taxon>
        <taxon>Microbacterium</taxon>
    </lineage>
</organism>
<sequence>MILLRWVAILWAVICLVGLCFAPNGWPSTILLAGFVSLFLFICWTFGAFARSDPNSRKAHDHD</sequence>
<reference evidence="2" key="1">
    <citation type="submission" date="2024-06" db="EMBL/GenBank/DDBJ databases">
        <title>Draft genome sequence of Microbacterium sp. strain A8/3-1, isolated from Oxytropis tragacanthoides Fisch. ex DC. Root nodules in the Altai region of Russia.</title>
        <authorList>
            <person name="Sazanova A."/>
            <person name="Guro P."/>
            <person name="Kuznetsova I."/>
            <person name="Belimov A."/>
            <person name="Safronova V."/>
        </authorList>
    </citation>
    <scope>NUCLEOTIDE SEQUENCE</scope>
    <source>
        <strain evidence="2">A8/3-1</strain>
    </source>
</reference>
<protein>
    <recommendedName>
        <fullName evidence="3">DUF3329 domain-containing protein</fullName>
    </recommendedName>
</protein>
<proteinExistence type="predicted"/>
<evidence type="ECO:0000256" key="1">
    <source>
        <dbReference type="SAM" id="Phobius"/>
    </source>
</evidence>
<dbReference type="AlphaFoldDB" id="A0AAU7VYT9"/>
<accession>A0AAU7VYT9</accession>
<keyword evidence="1" id="KW-0812">Transmembrane</keyword>
<evidence type="ECO:0000313" key="2">
    <source>
        <dbReference type="EMBL" id="XBX78691.1"/>
    </source>
</evidence>
<dbReference type="RefSeq" id="WP_350351917.1">
    <property type="nucleotide sequence ID" value="NZ_CP158357.1"/>
</dbReference>
<dbReference type="EMBL" id="CP158357">
    <property type="protein sequence ID" value="XBX78691.1"/>
    <property type="molecule type" value="Genomic_DNA"/>
</dbReference>